<dbReference type="GO" id="GO:0035251">
    <property type="term" value="F:UDP-glucosyltransferase activity"/>
    <property type="evidence" value="ECO:0007669"/>
    <property type="project" value="TreeGrafter"/>
</dbReference>
<evidence type="ECO:0000313" key="2">
    <source>
        <dbReference type="EMBL" id="ONK54869.1"/>
    </source>
</evidence>
<evidence type="ECO:0000256" key="1">
    <source>
        <dbReference type="ARBA" id="ARBA00009995"/>
    </source>
</evidence>
<reference evidence="3" key="1">
    <citation type="journal article" date="2017" name="Nat. Commun.">
        <title>The asparagus genome sheds light on the origin and evolution of a young Y chromosome.</title>
        <authorList>
            <person name="Harkess A."/>
            <person name="Zhou J."/>
            <person name="Xu C."/>
            <person name="Bowers J.E."/>
            <person name="Van der Hulst R."/>
            <person name="Ayyampalayam S."/>
            <person name="Mercati F."/>
            <person name="Riccardi P."/>
            <person name="McKain M.R."/>
            <person name="Kakrana A."/>
            <person name="Tang H."/>
            <person name="Ray J."/>
            <person name="Groenendijk J."/>
            <person name="Arikit S."/>
            <person name="Mathioni S.M."/>
            <person name="Nakano M."/>
            <person name="Shan H."/>
            <person name="Telgmann-Rauber A."/>
            <person name="Kanno A."/>
            <person name="Yue Z."/>
            <person name="Chen H."/>
            <person name="Li W."/>
            <person name="Chen Y."/>
            <person name="Xu X."/>
            <person name="Zhang Y."/>
            <person name="Luo S."/>
            <person name="Chen H."/>
            <person name="Gao J."/>
            <person name="Mao Z."/>
            <person name="Pires J.C."/>
            <person name="Luo M."/>
            <person name="Kudrna D."/>
            <person name="Wing R.A."/>
            <person name="Meyers B.C."/>
            <person name="Yi K."/>
            <person name="Kong H."/>
            <person name="Lavrijsen P."/>
            <person name="Sunseri F."/>
            <person name="Falavigna A."/>
            <person name="Ye Y."/>
            <person name="Leebens-Mack J.H."/>
            <person name="Chen G."/>
        </authorList>
    </citation>
    <scope>NUCLEOTIDE SEQUENCE [LARGE SCALE GENOMIC DNA]</scope>
    <source>
        <strain evidence="3">cv. DH0086</strain>
    </source>
</reference>
<organism evidence="2 3">
    <name type="scientific">Asparagus officinalis</name>
    <name type="common">Garden asparagus</name>
    <dbReference type="NCBI Taxonomy" id="4686"/>
    <lineage>
        <taxon>Eukaryota</taxon>
        <taxon>Viridiplantae</taxon>
        <taxon>Streptophyta</taxon>
        <taxon>Embryophyta</taxon>
        <taxon>Tracheophyta</taxon>
        <taxon>Spermatophyta</taxon>
        <taxon>Magnoliopsida</taxon>
        <taxon>Liliopsida</taxon>
        <taxon>Asparagales</taxon>
        <taxon>Asparagaceae</taxon>
        <taxon>Asparagoideae</taxon>
        <taxon>Asparagus</taxon>
    </lineage>
</organism>
<protein>
    <submittedName>
        <fullName evidence="2">Uncharacterized protein</fullName>
    </submittedName>
</protein>
<dbReference type="SUPFAM" id="SSF53756">
    <property type="entry name" value="UDP-Glycosyltransferase/glycogen phosphorylase"/>
    <property type="match status" value="1"/>
</dbReference>
<dbReference type="Gene3D" id="3.40.50.2000">
    <property type="entry name" value="Glycogen Phosphorylase B"/>
    <property type="match status" value="1"/>
</dbReference>
<accession>A0A1R3L5H4</accession>
<sequence length="227" mass="25322">MCTAADFSRDPIETLLRLHSPDAVVSDISFSWMSSLASELGIPNVIFHVIGVFPQRVMDALHRARLYDTEDTSDEAITIPNLPGEKQITMPRSELPWFVRKPTQLTHHWARMKAANAESFGVVVNTFCEMEPEFCEEYRRTVCRKAWFVGPVALAAARAGGKKAAVAGRKTRRLRRVCLFRELVQLYQATTGGNCLGTGEVREGVFMGGKGIEGRYGYRGGVDPERL</sequence>
<dbReference type="EMBL" id="KV864035">
    <property type="protein sequence ID" value="ONK54869.1"/>
    <property type="molecule type" value="Genomic_DNA"/>
</dbReference>
<proteinExistence type="inferred from homology"/>
<name>A0A1R3L5H4_ASPOF</name>
<keyword evidence="3" id="KW-1185">Reference proteome</keyword>
<comment type="similarity">
    <text evidence="1">Belongs to the UDP-glycosyltransferase family.</text>
</comment>
<dbReference type="PANTHER" id="PTHR48047:SF19">
    <property type="entry name" value="GLYCOSYLTRANSFERASE"/>
    <property type="match status" value="1"/>
</dbReference>
<evidence type="ECO:0000313" key="3">
    <source>
        <dbReference type="Proteomes" id="UP000243459"/>
    </source>
</evidence>
<gene>
    <name evidence="2" type="ORF">A4U43_UnF10310</name>
</gene>
<dbReference type="Proteomes" id="UP000243459">
    <property type="component" value="Unassembled WGS sequence"/>
</dbReference>
<dbReference type="Gramene" id="ONK54869">
    <property type="protein sequence ID" value="ONK54869"/>
    <property type="gene ID" value="A4U43_UnF10310"/>
</dbReference>
<dbReference type="AlphaFoldDB" id="A0A1R3L5H4"/>
<dbReference type="PANTHER" id="PTHR48047">
    <property type="entry name" value="GLYCOSYLTRANSFERASE"/>
    <property type="match status" value="1"/>
</dbReference>